<feature type="domain" description="Prokaryotic-type class I peptide chain release factors" evidence="2">
    <location>
        <begin position="56"/>
        <end position="72"/>
    </location>
</feature>
<dbReference type="PANTHER" id="PTHR47814">
    <property type="entry name" value="PEPTIDYL-TRNA HYDROLASE ARFB"/>
    <property type="match status" value="1"/>
</dbReference>
<dbReference type="Pfam" id="PF00472">
    <property type="entry name" value="RF-1"/>
    <property type="match status" value="1"/>
</dbReference>
<evidence type="ECO:0000313" key="3">
    <source>
        <dbReference type="EMBL" id="EGV28350.1"/>
    </source>
</evidence>
<dbReference type="FunFam" id="3.30.160.20:FF:000046">
    <property type="entry name" value="Peptidyl-tRNA hydrolase ICT1"/>
    <property type="match status" value="1"/>
</dbReference>
<feature type="region of interest" description="Disordered" evidence="1">
    <location>
        <begin position="133"/>
        <end position="175"/>
    </location>
</feature>
<dbReference type="eggNOG" id="COG1186">
    <property type="taxonomic scope" value="Bacteria"/>
</dbReference>
<dbReference type="EMBL" id="AFWT01000040">
    <property type="protein sequence ID" value="EGV28350.1"/>
    <property type="molecule type" value="Genomic_DNA"/>
</dbReference>
<dbReference type="PANTHER" id="PTHR47814:SF1">
    <property type="entry name" value="PEPTIDYL-TRNA HYDROLASE ARFB"/>
    <property type="match status" value="1"/>
</dbReference>
<name>G2E6F0_9GAMM</name>
<dbReference type="SUPFAM" id="SSF110916">
    <property type="entry name" value="Peptidyl-tRNA hydrolase domain-like"/>
    <property type="match status" value="1"/>
</dbReference>
<dbReference type="Gene3D" id="3.30.160.20">
    <property type="match status" value="1"/>
</dbReference>
<dbReference type="STRING" id="765913.ThidrDRAFT_3883"/>
<dbReference type="GO" id="GO:0003747">
    <property type="term" value="F:translation release factor activity"/>
    <property type="evidence" value="ECO:0007669"/>
    <property type="project" value="InterPro"/>
</dbReference>
<feature type="region of interest" description="Disordered" evidence="1">
    <location>
        <begin position="1"/>
        <end position="34"/>
    </location>
</feature>
<dbReference type="GO" id="GO:0043022">
    <property type="term" value="F:ribosome binding"/>
    <property type="evidence" value="ECO:0007669"/>
    <property type="project" value="TreeGrafter"/>
</dbReference>
<reference evidence="3 4" key="1">
    <citation type="submission" date="2011-06" db="EMBL/GenBank/DDBJ databases">
        <title>The draft genome of Thiorhodococcus drewsii AZ1.</title>
        <authorList>
            <consortium name="US DOE Joint Genome Institute (JGI-PGF)"/>
            <person name="Lucas S."/>
            <person name="Han J."/>
            <person name="Lapidus A."/>
            <person name="Cheng J.-F."/>
            <person name="Goodwin L."/>
            <person name="Pitluck S."/>
            <person name="Peters L."/>
            <person name="Land M.L."/>
            <person name="Hauser L."/>
            <person name="Vogl K."/>
            <person name="Liu Z."/>
            <person name="Imhoff J."/>
            <person name="Thiel V."/>
            <person name="Frigaard N.-U."/>
            <person name="Bryant D.A."/>
            <person name="Woyke T.J."/>
        </authorList>
    </citation>
    <scope>NUCLEOTIDE SEQUENCE [LARGE SCALE GENOMIC DNA]</scope>
    <source>
        <strain evidence="3 4">AZ1</strain>
    </source>
</reference>
<accession>G2E6F0</accession>
<evidence type="ECO:0000313" key="4">
    <source>
        <dbReference type="Proteomes" id="UP000004200"/>
    </source>
</evidence>
<feature type="compositionally biased region" description="Basic residues" evidence="1">
    <location>
        <begin position="156"/>
        <end position="175"/>
    </location>
</feature>
<dbReference type="GO" id="GO:0072344">
    <property type="term" value="P:rescue of stalled ribosome"/>
    <property type="evidence" value="ECO:0007669"/>
    <property type="project" value="TreeGrafter"/>
</dbReference>
<organism evidence="3 4">
    <name type="scientific">Thiorhodococcus drewsii AZ1</name>
    <dbReference type="NCBI Taxonomy" id="765913"/>
    <lineage>
        <taxon>Bacteria</taxon>
        <taxon>Pseudomonadati</taxon>
        <taxon>Pseudomonadota</taxon>
        <taxon>Gammaproteobacteria</taxon>
        <taxon>Chromatiales</taxon>
        <taxon>Chromatiaceae</taxon>
        <taxon>Thiorhodococcus</taxon>
    </lineage>
</organism>
<dbReference type="PROSITE" id="PS00745">
    <property type="entry name" value="RF_PROK_I"/>
    <property type="match status" value="1"/>
</dbReference>
<keyword evidence="4" id="KW-1185">Reference proteome</keyword>
<gene>
    <name evidence="3" type="ORF">ThidrDRAFT_3883</name>
</gene>
<dbReference type="GO" id="GO:0004045">
    <property type="term" value="F:peptidyl-tRNA hydrolase activity"/>
    <property type="evidence" value="ECO:0007669"/>
    <property type="project" value="TreeGrafter"/>
</dbReference>
<dbReference type="InterPro" id="IPR000352">
    <property type="entry name" value="Pep_chain_release_fac_I"/>
</dbReference>
<protein>
    <submittedName>
        <fullName evidence="3">Class I peptide chain release factor</fullName>
    </submittedName>
</protein>
<dbReference type="AlphaFoldDB" id="G2E6F0"/>
<proteinExistence type="predicted"/>
<sequence>MPRRLNSRAFAPTSKPAVSRRSRLARHGTAGQNPRMLQITTAIRIPESELSERFIRSPGPGGQNVNKVATAVQLSFDVARSPSLPEDVRRRLNGLAGRRIDGDGVLTIEAHRFRTRERNREDARERLADLIRQAAHRPKPRIATRPTRGSKERRLASKKLRARVKQTRSRRPTED</sequence>
<dbReference type="PATRIC" id="fig|765913.3.peg.3949"/>
<dbReference type="Proteomes" id="UP000004200">
    <property type="component" value="Unassembled WGS sequence"/>
</dbReference>
<comment type="caution">
    <text evidence="3">The sequence shown here is derived from an EMBL/GenBank/DDBJ whole genome shotgun (WGS) entry which is preliminary data.</text>
</comment>
<dbReference type="NCBIfam" id="NF006718">
    <property type="entry name" value="PRK09256.1"/>
    <property type="match status" value="1"/>
</dbReference>
<evidence type="ECO:0000256" key="1">
    <source>
        <dbReference type="SAM" id="MobiDB-lite"/>
    </source>
</evidence>
<evidence type="ECO:0000259" key="2">
    <source>
        <dbReference type="PROSITE" id="PS00745"/>
    </source>
</evidence>